<dbReference type="PANTHER" id="PTHR10641">
    <property type="entry name" value="MYB FAMILY TRANSCRIPTION FACTOR"/>
    <property type="match status" value="1"/>
</dbReference>
<dbReference type="InterPro" id="IPR015495">
    <property type="entry name" value="Myb_TF_plants"/>
</dbReference>
<name>A0A0E0QTI4_ORYRU</name>
<dbReference type="PANTHER" id="PTHR10641:SF1413">
    <property type="entry name" value="MYB-RELATED PROTEIN MYB4"/>
    <property type="match status" value="1"/>
</dbReference>
<protein>
    <recommendedName>
        <fullName evidence="3">HTH myb-type domain-containing protein</fullName>
    </recommendedName>
</protein>
<sequence length="246" mass="25919">MVLLRCRKSCCLHWMNYLSPDLKCSNFHRRRLRAHHQAPCPSRQQVEQHIKRKLMSQGIDPQTHQPVSAGTSVAAASELTTTTSTVSFPSLRGRRREGARGGRREGWEGSSSKSSSPAEAESAAEVSLSSASRSTAKSSLPLDDDEEDGDGDLAAGLMAEGKGCALVGWGGLDAPPCSPTSAPLPCSPSTAPPAAALALRFSARGRARAPLLGLPRLRPPPLRWRLPSAAPPASACVAPPATGLPH</sequence>
<organism evidence="4 5">
    <name type="scientific">Oryza rufipogon</name>
    <name type="common">Brownbeard rice</name>
    <name type="synonym">Asian wild rice</name>
    <dbReference type="NCBI Taxonomy" id="4529"/>
    <lineage>
        <taxon>Eukaryota</taxon>
        <taxon>Viridiplantae</taxon>
        <taxon>Streptophyta</taxon>
        <taxon>Embryophyta</taxon>
        <taxon>Tracheophyta</taxon>
        <taxon>Spermatophyta</taxon>
        <taxon>Magnoliopsida</taxon>
        <taxon>Liliopsida</taxon>
        <taxon>Poales</taxon>
        <taxon>Poaceae</taxon>
        <taxon>BOP clade</taxon>
        <taxon>Oryzoideae</taxon>
        <taxon>Oryzeae</taxon>
        <taxon>Oryzinae</taxon>
        <taxon>Oryza</taxon>
    </lineage>
</organism>
<feature type="compositionally biased region" description="Acidic residues" evidence="2">
    <location>
        <begin position="142"/>
        <end position="151"/>
    </location>
</feature>
<dbReference type="Proteomes" id="UP000008022">
    <property type="component" value="Unassembled WGS sequence"/>
</dbReference>
<evidence type="ECO:0000313" key="4">
    <source>
        <dbReference type="EnsemblPlants" id="ORUFI09G17060.1"/>
    </source>
</evidence>
<accession>A0A0E0QTI4</accession>
<feature type="region of interest" description="Disordered" evidence="2">
    <location>
        <begin position="60"/>
        <end position="155"/>
    </location>
</feature>
<dbReference type="EnsemblPlants" id="ORUFI09G17060.1">
    <property type="protein sequence ID" value="ORUFI09G17060.1"/>
    <property type="gene ID" value="ORUFI09G17060"/>
</dbReference>
<evidence type="ECO:0000256" key="2">
    <source>
        <dbReference type="SAM" id="MobiDB-lite"/>
    </source>
</evidence>
<feature type="compositionally biased region" description="Basic and acidic residues" evidence="2">
    <location>
        <begin position="96"/>
        <end position="107"/>
    </location>
</feature>
<keyword evidence="5" id="KW-1185">Reference proteome</keyword>
<evidence type="ECO:0000313" key="5">
    <source>
        <dbReference type="Proteomes" id="UP000008022"/>
    </source>
</evidence>
<evidence type="ECO:0000256" key="1">
    <source>
        <dbReference type="ARBA" id="ARBA00023125"/>
    </source>
</evidence>
<reference evidence="5" key="1">
    <citation type="submission" date="2013-06" db="EMBL/GenBank/DDBJ databases">
        <authorList>
            <person name="Zhao Q."/>
        </authorList>
    </citation>
    <scope>NUCLEOTIDE SEQUENCE</scope>
    <source>
        <strain evidence="5">cv. W1943</strain>
    </source>
</reference>
<feature type="compositionally biased region" description="Polar residues" evidence="2">
    <location>
        <begin position="60"/>
        <end position="70"/>
    </location>
</feature>
<proteinExistence type="predicted"/>
<feature type="domain" description="HTH myb-type" evidence="3">
    <location>
        <begin position="1"/>
        <end position="22"/>
    </location>
</feature>
<dbReference type="HOGENOM" id="CLU_1181830_0_0_1"/>
<evidence type="ECO:0000259" key="3">
    <source>
        <dbReference type="PROSITE" id="PS51294"/>
    </source>
</evidence>
<dbReference type="AlphaFoldDB" id="A0A0E0QTI4"/>
<feature type="compositionally biased region" description="Low complexity" evidence="2">
    <location>
        <begin position="108"/>
        <end position="139"/>
    </location>
</feature>
<dbReference type="InterPro" id="IPR017930">
    <property type="entry name" value="Myb_dom"/>
</dbReference>
<dbReference type="STRING" id="4529.A0A0E0QTI4"/>
<reference evidence="4" key="2">
    <citation type="submission" date="2015-06" db="UniProtKB">
        <authorList>
            <consortium name="EnsemblPlants"/>
        </authorList>
    </citation>
    <scope>IDENTIFICATION</scope>
</reference>
<keyword evidence="1" id="KW-0238">DNA-binding</keyword>
<feature type="compositionally biased region" description="Low complexity" evidence="2">
    <location>
        <begin position="71"/>
        <end position="91"/>
    </location>
</feature>
<dbReference type="GO" id="GO:0003677">
    <property type="term" value="F:DNA binding"/>
    <property type="evidence" value="ECO:0007669"/>
    <property type="project" value="UniProtKB-KW"/>
</dbReference>
<dbReference type="Gramene" id="ORUFI09G17060.1">
    <property type="protein sequence ID" value="ORUFI09G17060.1"/>
    <property type="gene ID" value="ORUFI09G17060"/>
</dbReference>
<dbReference type="PROSITE" id="PS51294">
    <property type="entry name" value="HTH_MYB"/>
    <property type="match status" value="1"/>
</dbReference>
<dbReference type="eggNOG" id="KOG0048">
    <property type="taxonomic scope" value="Eukaryota"/>
</dbReference>